<comment type="cofactor">
    <cofactor evidence="1">
        <name>Zn(2+)</name>
        <dbReference type="ChEBI" id="CHEBI:29105"/>
    </cofactor>
</comment>
<dbReference type="Gene3D" id="4.10.1060.10">
    <property type="entry name" value="Zinc finger, RanBP2-type"/>
    <property type="match status" value="5"/>
</dbReference>
<evidence type="ECO:0000259" key="22">
    <source>
        <dbReference type="PROSITE" id="PS50199"/>
    </source>
</evidence>
<dbReference type="Pfam" id="PF00641">
    <property type="entry name" value="Zn_ribbon_RanBP"/>
    <property type="match status" value="4"/>
</dbReference>
<protein>
    <recommendedName>
        <fullName evidence="17">Nuclear pore complex protein Nup153</fullName>
    </recommendedName>
    <alternativeName>
        <fullName evidence="19">153 kDa nucleoporin</fullName>
    </alternativeName>
    <alternativeName>
        <fullName evidence="18">Nucleoporin Nup153</fullName>
    </alternativeName>
</protein>
<feature type="region of interest" description="Disordered" evidence="21">
    <location>
        <begin position="853"/>
        <end position="874"/>
    </location>
</feature>
<evidence type="ECO:0000256" key="6">
    <source>
        <dbReference type="ARBA" id="ARBA00022737"/>
    </source>
</evidence>
<reference evidence="23 24" key="1">
    <citation type="submission" date="2023-03" db="EMBL/GenBank/DDBJ databases">
        <title>Genome insight into feeding habits of ladybird beetles.</title>
        <authorList>
            <person name="Li H.-S."/>
            <person name="Huang Y.-H."/>
            <person name="Pang H."/>
        </authorList>
    </citation>
    <scope>NUCLEOTIDE SEQUENCE [LARGE SCALE GENOMIC DNA]</scope>
    <source>
        <strain evidence="23">SYSU_2023b</strain>
        <tissue evidence="23">Whole body</tissue>
    </source>
</reference>
<dbReference type="PROSITE" id="PS01358">
    <property type="entry name" value="ZF_RANBP2_1"/>
    <property type="match status" value="5"/>
</dbReference>
<keyword evidence="15" id="KW-0539">Nucleus</keyword>
<evidence type="ECO:0000256" key="11">
    <source>
        <dbReference type="ARBA" id="ARBA00023010"/>
    </source>
</evidence>
<keyword evidence="13" id="KW-0906">Nuclear pore complex</keyword>
<feature type="region of interest" description="Disordered" evidence="21">
    <location>
        <begin position="110"/>
        <end position="148"/>
    </location>
</feature>
<evidence type="ECO:0000313" key="24">
    <source>
        <dbReference type="Proteomes" id="UP001431783"/>
    </source>
</evidence>
<evidence type="ECO:0000256" key="8">
    <source>
        <dbReference type="ARBA" id="ARBA00022816"/>
    </source>
</evidence>
<keyword evidence="11" id="KW-0811">Translocation</keyword>
<evidence type="ECO:0000256" key="15">
    <source>
        <dbReference type="ARBA" id="ARBA00023242"/>
    </source>
</evidence>
<keyword evidence="12" id="KW-0238">DNA-binding</keyword>
<keyword evidence="6" id="KW-0677">Repeat</keyword>
<evidence type="ECO:0000256" key="14">
    <source>
        <dbReference type="ARBA" id="ARBA00023136"/>
    </source>
</evidence>
<comment type="caution">
    <text evidence="23">The sequence shown here is derived from an EMBL/GenBank/DDBJ whole genome shotgun (WGS) entry which is preliminary data.</text>
</comment>
<evidence type="ECO:0000256" key="12">
    <source>
        <dbReference type="ARBA" id="ARBA00023125"/>
    </source>
</evidence>
<sequence length="1199" mass="132099">MERDNSEDLKNLEEESFVTKVRSRVSGLFNSSISKIFGNQEKRESVIRRRENDDDIYECQPPCKKAKKPLGTSDIREDSNGTLNHLYSINSLNDASTIFTNLTEPVAGPSSGNNIDIRKSFPSITTPKKVSNEKDSDSGESTSGYSSMPRICSRELVRAVVEPNKTGNQSISKISLEKEVVHSTKRLFDNMTPERPNRSLFEESRLSPLAKHKSLSSRRPSTNTSNFSSPNFIDRTVTTSRIINSPFYNGPTVYGGASAYNSQDKLSESRKQQLKHSFIVKPVNKQNGNNPCTSLSKTARKILSALEQYSAPMMDAEKIPLPTKSEKKGMLSKYVGVNPYHLKDSRVSSNRELLVPSVPELLRMKQNQRFQDTTNKIRQIATSSKTSLNNDYKICDTNQQKHTNKMKTKVSSLRKKAPTIEIIEDIVLKPITFSLPENKLPKFDLVIPPPDSLNNVYTKKEDIKACVESTVAPSQKSEVEELKTRDYINQYTFAKPLVIAANRKSVVAINNFKFSEPLSKKVSSIEKDCNKQILITKSFELKETNINNDNTSTTNLKSQSSFNSVSNEKDLMQKFRAPEGSWNCSTCLITNKKDASKCIACETLRTNSNVKNDVSLNQMVDQWECTACLIKNNNSHIKCVVCSTPKVSKSSLKSNGFDIKKRDNETSKSNGHDYFKTKSDFGDKFKPSSDTWECQTCLVRNKSNVEKCVACESKKEGTMEVKLNSQLKSSTDTWECDTCLIRNKNDIKNCAACQTPKDKVFAPLDTKSMSKTSGKWECPTCMVQNDCNIKQCVCCETAKPGVTLINKNTVNMFNFGVNKTQFNFGIPKDVSETSSLPTTTSVNTSGVVVQSKSASSDASYGNKTSDEKGKSNENVDKVAPVTSFITPKCDSESVKPALAFKFGSSNTSTKLEGDNTNSNKNLLKSPSVQSDTKVSSFVSNSITPTTKSFITNIEPKVTTVNTFTFGTPKSVITDTVKSDNAGNGNVPHALNFADAKKSSIENKFPANNESKIPFMFEKNNVEPSISFGKTEKSEPSDKPLFTFGNHAPTKGFSFNSNSEVPKFNVEEMKPKGPAAFTFDKPKQDNIFDAAIPTNAKNGGFNFGNAPMSNNQAAGFSFGSAQKQPNLGQSSSGGFNFSSPIAPVGGFNFSAPTPAFDATIKPSFNFTGGTTPTFAATPTDAAGPAGVRKFRKAIRRTAHR</sequence>
<dbReference type="GO" id="GO:0051028">
    <property type="term" value="P:mRNA transport"/>
    <property type="evidence" value="ECO:0007669"/>
    <property type="project" value="UniProtKB-KW"/>
</dbReference>
<dbReference type="PANTHER" id="PTHR23193:SF23">
    <property type="entry name" value="NUCLEAR PORE COMPLEX PROTEIN NUP153"/>
    <property type="match status" value="1"/>
</dbReference>
<proteinExistence type="inferred from homology"/>
<dbReference type="InterPro" id="IPR001876">
    <property type="entry name" value="Znf_RanBP2"/>
</dbReference>
<dbReference type="GO" id="GO:0017056">
    <property type="term" value="F:structural constituent of nuclear pore"/>
    <property type="evidence" value="ECO:0007669"/>
    <property type="project" value="TreeGrafter"/>
</dbReference>
<feature type="domain" description="RanBP2-type" evidence="22">
    <location>
        <begin position="688"/>
        <end position="717"/>
    </location>
</feature>
<dbReference type="EMBL" id="JARQZJ010000044">
    <property type="protein sequence ID" value="KAK9878002.1"/>
    <property type="molecule type" value="Genomic_DNA"/>
</dbReference>
<dbReference type="GO" id="GO:0006405">
    <property type="term" value="P:RNA export from nucleus"/>
    <property type="evidence" value="ECO:0007669"/>
    <property type="project" value="TreeGrafter"/>
</dbReference>
<feature type="region of interest" description="Disordered" evidence="21">
    <location>
        <begin position="906"/>
        <end position="927"/>
    </location>
</feature>
<evidence type="ECO:0000256" key="1">
    <source>
        <dbReference type="ARBA" id="ARBA00001947"/>
    </source>
</evidence>
<keyword evidence="8" id="KW-0509">mRNA transport</keyword>
<dbReference type="Pfam" id="PF08604">
    <property type="entry name" value="Nup153"/>
    <property type="match status" value="1"/>
</dbReference>
<feature type="compositionally biased region" description="Basic and acidic residues" evidence="21">
    <location>
        <begin position="864"/>
        <end position="874"/>
    </location>
</feature>
<evidence type="ECO:0000256" key="5">
    <source>
        <dbReference type="ARBA" id="ARBA00022723"/>
    </source>
</evidence>
<dbReference type="InterPro" id="IPR013913">
    <property type="entry name" value="Nup153_N"/>
</dbReference>
<evidence type="ECO:0000256" key="4">
    <source>
        <dbReference type="ARBA" id="ARBA00022448"/>
    </source>
</evidence>
<evidence type="ECO:0000256" key="13">
    <source>
        <dbReference type="ARBA" id="ARBA00023132"/>
    </source>
</evidence>
<keyword evidence="24" id="KW-1185">Reference proteome</keyword>
<keyword evidence="5" id="KW-0479">Metal-binding</keyword>
<evidence type="ECO:0000256" key="18">
    <source>
        <dbReference type="ARBA" id="ARBA00078197"/>
    </source>
</evidence>
<keyword evidence="9" id="KW-0862">Zinc</keyword>
<feature type="domain" description="RanBP2-type" evidence="22">
    <location>
        <begin position="728"/>
        <end position="759"/>
    </location>
</feature>
<dbReference type="Proteomes" id="UP001431783">
    <property type="component" value="Unassembled WGS sequence"/>
</dbReference>
<evidence type="ECO:0000256" key="17">
    <source>
        <dbReference type="ARBA" id="ARBA00068609"/>
    </source>
</evidence>
<gene>
    <name evidence="23" type="ORF">WA026_020214</name>
</gene>
<feature type="domain" description="RanBP2-type" evidence="22">
    <location>
        <begin position="772"/>
        <end position="801"/>
    </location>
</feature>
<feature type="compositionally biased region" description="Low complexity" evidence="21">
    <location>
        <begin position="217"/>
        <end position="230"/>
    </location>
</feature>
<accession>A0AAW1UBA4</accession>
<evidence type="ECO:0000256" key="21">
    <source>
        <dbReference type="SAM" id="MobiDB-lite"/>
    </source>
</evidence>
<keyword evidence="14" id="KW-0472">Membrane</keyword>
<dbReference type="GO" id="GO:0003677">
    <property type="term" value="F:DNA binding"/>
    <property type="evidence" value="ECO:0007669"/>
    <property type="project" value="UniProtKB-KW"/>
</dbReference>
<dbReference type="PANTHER" id="PTHR23193">
    <property type="entry name" value="NUCLEAR PORE COMPLEX PROTEIN NUP"/>
    <property type="match status" value="1"/>
</dbReference>
<feature type="domain" description="RanBP2-type" evidence="22">
    <location>
        <begin position="578"/>
        <end position="607"/>
    </location>
</feature>
<dbReference type="AlphaFoldDB" id="A0AAW1UBA4"/>
<keyword evidence="7 20" id="KW-0863">Zinc-finger</keyword>
<dbReference type="GO" id="GO:0005643">
    <property type="term" value="C:nuclear pore"/>
    <property type="evidence" value="ECO:0007669"/>
    <property type="project" value="UniProtKB-SubCell"/>
</dbReference>
<dbReference type="GO" id="GO:0008139">
    <property type="term" value="F:nuclear localization sequence binding"/>
    <property type="evidence" value="ECO:0007669"/>
    <property type="project" value="TreeGrafter"/>
</dbReference>
<dbReference type="SMART" id="SM00547">
    <property type="entry name" value="ZnF_RBZ"/>
    <property type="match status" value="5"/>
</dbReference>
<dbReference type="InterPro" id="IPR026054">
    <property type="entry name" value="Nucleoporin"/>
</dbReference>
<dbReference type="GO" id="GO:0008270">
    <property type="term" value="F:zinc ion binding"/>
    <property type="evidence" value="ECO:0007669"/>
    <property type="project" value="UniProtKB-KW"/>
</dbReference>
<evidence type="ECO:0000256" key="9">
    <source>
        <dbReference type="ARBA" id="ARBA00022833"/>
    </source>
</evidence>
<comment type="subcellular location">
    <subcellularLocation>
        <location evidence="2">Nucleus membrane</location>
    </subcellularLocation>
    <subcellularLocation>
        <location evidence="3">Nucleus</location>
        <location evidence="3">Nuclear pore complex</location>
    </subcellularLocation>
</comment>
<feature type="compositionally biased region" description="Polar residues" evidence="21">
    <location>
        <begin position="853"/>
        <end position="863"/>
    </location>
</feature>
<evidence type="ECO:0000256" key="10">
    <source>
        <dbReference type="ARBA" id="ARBA00022927"/>
    </source>
</evidence>
<comment type="similarity">
    <text evidence="16">Belongs to the NUP153 family.</text>
</comment>
<dbReference type="GO" id="GO:0031965">
    <property type="term" value="C:nuclear membrane"/>
    <property type="evidence" value="ECO:0007669"/>
    <property type="project" value="UniProtKB-SubCell"/>
</dbReference>
<evidence type="ECO:0000256" key="16">
    <source>
        <dbReference type="ARBA" id="ARBA00060842"/>
    </source>
</evidence>
<evidence type="ECO:0000256" key="7">
    <source>
        <dbReference type="ARBA" id="ARBA00022771"/>
    </source>
</evidence>
<keyword evidence="4" id="KW-0813">Transport</keyword>
<dbReference type="GO" id="GO:0006606">
    <property type="term" value="P:protein import into nucleus"/>
    <property type="evidence" value="ECO:0007669"/>
    <property type="project" value="TreeGrafter"/>
</dbReference>
<dbReference type="PROSITE" id="PS50199">
    <property type="entry name" value="ZF_RANBP2_2"/>
    <property type="match status" value="5"/>
</dbReference>
<evidence type="ECO:0000256" key="2">
    <source>
        <dbReference type="ARBA" id="ARBA00004126"/>
    </source>
</evidence>
<evidence type="ECO:0000313" key="23">
    <source>
        <dbReference type="EMBL" id="KAK9878002.1"/>
    </source>
</evidence>
<feature type="region of interest" description="Disordered" evidence="21">
    <location>
        <begin position="189"/>
        <end position="230"/>
    </location>
</feature>
<name>A0AAW1UBA4_9CUCU</name>
<dbReference type="SUPFAM" id="SSF90209">
    <property type="entry name" value="Ran binding protein zinc finger-like"/>
    <property type="match status" value="5"/>
</dbReference>
<keyword evidence="10" id="KW-0653">Protein transport</keyword>
<evidence type="ECO:0000256" key="19">
    <source>
        <dbReference type="ARBA" id="ARBA00079437"/>
    </source>
</evidence>
<evidence type="ECO:0000256" key="3">
    <source>
        <dbReference type="ARBA" id="ARBA00004567"/>
    </source>
</evidence>
<organism evidence="23 24">
    <name type="scientific">Henosepilachna vigintioctopunctata</name>
    <dbReference type="NCBI Taxonomy" id="420089"/>
    <lineage>
        <taxon>Eukaryota</taxon>
        <taxon>Metazoa</taxon>
        <taxon>Ecdysozoa</taxon>
        <taxon>Arthropoda</taxon>
        <taxon>Hexapoda</taxon>
        <taxon>Insecta</taxon>
        <taxon>Pterygota</taxon>
        <taxon>Neoptera</taxon>
        <taxon>Endopterygota</taxon>
        <taxon>Coleoptera</taxon>
        <taxon>Polyphaga</taxon>
        <taxon>Cucujiformia</taxon>
        <taxon>Coccinelloidea</taxon>
        <taxon>Coccinellidae</taxon>
        <taxon>Epilachninae</taxon>
        <taxon>Epilachnini</taxon>
        <taxon>Henosepilachna</taxon>
    </lineage>
</organism>
<dbReference type="FunFam" id="4.10.1060.10:FF:000001">
    <property type="entry name" value="Nuclear pore complex protein Nup153"/>
    <property type="match status" value="2"/>
</dbReference>
<feature type="compositionally biased region" description="Basic and acidic residues" evidence="21">
    <location>
        <begin position="195"/>
        <end position="205"/>
    </location>
</feature>
<feature type="domain" description="RanBP2-type" evidence="22">
    <location>
        <begin position="619"/>
        <end position="648"/>
    </location>
</feature>
<evidence type="ECO:0000256" key="20">
    <source>
        <dbReference type="PROSITE-ProRule" id="PRU00322"/>
    </source>
</evidence>
<dbReference type="InterPro" id="IPR036443">
    <property type="entry name" value="Znf_RanBP2_sf"/>
</dbReference>